<evidence type="ECO:0000256" key="6">
    <source>
        <dbReference type="ARBA" id="ARBA00023136"/>
    </source>
</evidence>
<comment type="similarity">
    <text evidence="7">Belongs to the binding-protein-dependent transport system permease family.</text>
</comment>
<dbReference type="PANTHER" id="PTHR30151:SF20">
    <property type="entry name" value="ABC TRANSPORTER PERMEASE PROTEIN HI_0355-RELATED"/>
    <property type="match status" value="1"/>
</dbReference>
<keyword evidence="4 7" id="KW-0812">Transmembrane</keyword>
<dbReference type="PANTHER" id="PTHR30151">
    <property type="entry name" value="ALKANE SULFONATE ABC TRANSPORTER-RELATED, MEMBRANE SUBUNIT"/>
    <property type="match status" value="1"/>
</dbReference>
<sequence length="297" mass="31501">MTNAADSADPTHPAGPAGPAPHPRAPGRTRRLLGLGADLPYQLLTLVVVAAVWEAYARTHDSILLPTFTETAAATVKLLGEGELWRAAWISNQALVLGFLAAVALGVPAGLLLGRFSTIERYTDVYLSILLVTPMAGIIPLLVMSVGFGLASRVILVALFSVVMAVTSARAGIRQIDPSLIEMSRTFGASEAQIWRRVLIPGAMPAIMTGIRLALGRAVTGMVVVELLMVSVGYGGLILTYRSHFDAPALYAVVVIVLSEAVLLISAARWIERRATPWIEHRTASSAPAHTSPRSTA</sequence>
<dbReference type="CDD" id="cd06261">
    <property type="entry name" value="TM_PBP2"/>
    <property type="match status" value="1"/>
</dbReference>
<dbReference type="RefSeq" id="WP_150477309.1">
    <property type="nucleotide sequence ID" value="NZ_CP023695.1"/>
</dbReference>
<dbReference type="Pfam" id="PF00528">
    <property type="entry name" value="BPD_transp_1"/>
    <property type="match status" value="1"/>
</dbReference>
<dbReference type="EMBL" id="CP023695">
    <property type="protein sequence ID" value="QEV20091.1"/>
    <property type="molecule type" value="Genomic_DNA"/>
</dbReference>
<proteinExistence type="inferred from homology"/>
<protein>
    <submittedName>
        <fullName evidence="10">ABC transporter permease</fullName>
    </submittedName>
</protein>
<keyword evidence="2 7" id="KW-0813">Transport</keyword>
<feature type="region of interest" description="Disordered" evidence="8">
    <location>
        <begin position="1"/>
        <end position="27"/>
    </location>
</feature>
<dbReference type="OrthoDB" id="3173654at2"/>
<dbReference type="GO" id="GO:0005886">
    <property type="term" value="C:plasma membrane"/>
    <property type="evidence" value="ECO:0007669"/>
    <property type="project" value="UniProtKB-SubCell"/>
</dbReference>
<feature type="transmembrane region" description="Helical" evidence="7">
    <location>
        <begin position="154"/>
        <end position="173"/>
    </location>
</feature>
<comment type="subcellular location">
    <subcellularLocation>
        <location evidence="1 7">Cell membrane</location>
        <topology evidence="1 7">Multi-pass membrane protein</topology>
    </subcellularLocation>
</comment>
<feature type="transmembrane region" description="Helical" evidence="7">
    <location>
        <begin position="125"/>
        <end position="148"/>
    </location>
</feature>
<evidence type="ECO:0000256" key="1">
    <source>
        <dbReference type="ARBA" id="ARBA00004651"/>
    </source>
</evidence>
<evidence type="ECO:0000256" key="3">
    <source>
        <dbReference type="ARBA" id="ARBA00022475"/>
    </source>
</evidence>
<evidence type="ECO:0000313" key="11">
    <source>
        <dbReference type="Proteomes" id="UP000326553"/>
    </source>
</evidence>
<accession>A0A5J6HNZ4</accession>
<evidence type="ECO:0000256" key="2">
    <source>
        <dbReference type="ARBA" id="ARBA00022448"/>
    </source>
</evidence>
<evidence type="ECO:0000256" key="7">
    <source>
        <dbReference type="RuleBase" id="RU363032"/>
    </source>
</evidence>
<feature type="transmembrane region" description="Helical" evidence="7">
    <location>
        <begin position="194"/>
        <end position="215"/>
    </location>
</feature>
<dbReference type="InterPro" id="IPR035906">
    <property type="entry name" value="MetI-like_sf"/>
</dbReference>
<organism evidence="10 11">
    <name type="scientific">Streptomyces alboniger</name>
    <dbReference type="NCBI Taxonomy" id="132473"/>
    <lineage>
        <taxon>Bacteria</taxon>
        <taxon>Bacillati</taxon>
        <taxon>Actinomycetota</taxon>
        <taxon>Actinomycetes</taxon>
        <taxon>Kitasatosporales</taxon>
        <taxon>Streptomycetaceae</taxon>
        <taxon>Streptomyces</taxon>
        <taxon>Streptomyces aurantiacus group</taxon>
    </lineage>
</organism>
<keyword evidence="6 7" id="KW-0472">Membrane</keyword>
<dbReference type="KEGG" id="salw:CP975_23475"/>
<feature type="domain" description="ABC transmembrane type-1" evidence="9">
    <location>
        <begin position="88"/>
        <end position="266"/>
    </location>
</feature>
<keyword evidence="11" id="KW-1185">Reference proteome</keyword>
<name>A0A5J6HNZ4_STRAD</name>
<keyword evidence="3" id="KW-1003">Cell membrane</keyword>
<dbReference type="InterPro" id="IPR000515">
    <property type="entry name" value="MetI-like"/>
</dbReference>
<dbReference type="AlphaFoldDB" id="A0A5J6HNZ4"/>
<evidence type="ECO:0000256" key="5">
    <source>
        <dbReference type="ARBA" id="ARBA00022989"/>
    </source>
</evidence>
<dbReference type="PROSITE" id="PS50928">
    <property type="entry name" value="ABC_TM1"/>
    <property type="match status" value="1"/>
</dbReference>
<evidence type="ECO:0000259" key="9">
    <source>
        <dbReference type="PROSITE" id="PS50928"/>
    </source>
</evidence>
<gene>
    <name evidence="10" type="ORF">CP975_23475</name>
</gene>
<evidence type="ECO:0000256" key="4">
    <source>
        <dbReference type="ARBA" id="ARBA00022692"/>
    </source>
</evidence>
<evidence type="ECO:0000313" key="10">
    <source>
        <dbReference type="EMBL" id="QEV20091.1"/>
    </source>
</evidence>
<feature type="transmembrane region" description="Helical" evidence="7">
    <location>
        <begin position="221"/>
        <end position="241"/>
    </location>
</feature>
<dbReference type="Proteomes" id="UP000326553">
    <property type="component" value="Chromosome"/>
</dbReference>
<dbReference type="Gene3D" id="1.10.3720.10">
    <property type="entry name" value="MetI-like"/>
    <property type="match status" value="1"/>
</dbReference>
<dbReference type="GO" id="GO:0055085">
    <property type="term" value="P:transmembrane transport"/>
    <property type="evidence" value="ECO:0007669"/>
    <property type="project" value="InterPro"/>
</dbReference>
<feature type="transmembrane region" description="Helical" evidence="7">
    <location>
        <begin position="94"/>
        <end position="113"/>
    </location>
</feature>
<feature type="transmembrane region" description="Helical" evidence="7">
    <location>
        <begin position="248"/>
        <end position="271"/>
    </location>
</feature>
<dbReference type="SUPFAM" id="SSF161098">
    <property type="entry name" value="MetI-like"/>
    <property type="match status" value="1"/>
</dbReference>
<keyword evidence="5 7" id="KW-1133">Transmembrane helix</keyword>
<evidence type="ECO:0000256" key="8">
    <source>
        <dbReference type="SAM" id="MobiDB-lite"/>
    </source>
</evidence>
<reference evidence="10 11" key="1">
    <citation type="submission" date="2017-09" db="EMBL/GenBank/DDBJ databases">
        <authorList>
            <person name="Lee N."/>
            <person name="Cho B.-K."/>
        </authorList>
    </citation>
    <scope>NUCLEOTIDE SEQUENCE [LARGE SCALE GENOMIC DNA]</scope>
    <source>
        <strain evidence="10 11">ATCC 12461</strain>
    </source>
</reference>